<dbReference type="RefSeq" id="WP_008601496.1">
    <property type="nucleotide sequence ID" value="NZ_AMRV01000004.1"/>
</dbReference>
<feature type="region of interest" description="Disordered" evidence="1">
    <location>
        <begin position="241"/>
        <end position="271"/>
    </location>
</feature>
<evidence type="ECO:0000256" key="2">
    <source>
        <dbReference type="SAM" id="Phobius"/>
    </source>
</evidence>
<organism evidence="3 4">
    <name type="scientific">Pacificimonas flava</name>
    <dbReference type="NCBI Taxonomy" id="1234595"/>
    <lineage>
        <taxon>Bacteria</taxon>
        <taxon>Pseudomonadati</taxon>
        <taxon>Pseudomonadota</taxon>
        <taxon>Alphaproteobacteria</taxon>
        <taxon>Sphingomonadales</taxon>
        <taxon>Sphingosinicellaceae</taxon>
        <taxon>Pacificimonas</taxon>
    </lineage>
</organism>
<proteinExistence type="predicted"/>
<dbReference type="EMBL" id="AMRV01000004">
    <property type="protein sequence ID" value="EMD82905.1"/>
    <property type="molecule type" value="Genomic_DNA"/>
</dbReference>
<keyword evidence="2" id="KW-0472">Membrane</keyword>
<feature type="transmembrane region" description="Helical" evidence="2">
    <location>
        <begin position="50"/>
        <end position="70"/>
    </location>
</feature>
<accession>M2SC21</accession>
<comment type="caution">
    <text evidence="3">The sequence shown here is derived from an EMBL/GenBank/DDBJ whole genome shotgun (WGS) entry which is preliminary data.</text>
</comment>
<feature type="transmembrane region" description="Helical" evidence="2">
    <location>
        <begin position="76"/>
        <end position="96"/>
    </location>
</feature>
<evidence type="ECO:0000313" key="3">
    <source>
        <dbReference type="EMBL" id="EMD82905.1"/>
    </source>
</evidence>
<reference evidence="3 4" key="1">
    <citation type="journal article" date="2013" name="Genome Announc.">
        <title>Draft Genome Sequence of Strain JLT2015T, Belonging to the Family Sphingomonadaceae of the Alphaproteobacteria.</title>
        <authorList>
            <person name="Tang K."/>
            <person name="Liu K."/>
            <person name="Li S."/>
            <person name="Jiao N."/>
        </authorList>
    </citation>
    <scope>NUCLEOTIDE SEQUENCE [LARGE SCALE GENOMIC DNA]</scope>
    <source>
        <strain evidence="3 4">JLT2015</strain>
    </source>
</reference>
<gene>
    <name evidence="3" type="ORF">C725_1503</name>
</gene>
<keyword evidence="4" id="KW-1185">Reference proteome</keyword>
<feature type="compositionally biased region" description="Low complexity" evidence="1">
    <location>
        <begin position="249"/>
        <end position="260"/>
    </location>
</feature>
<protein>
    <recommendedName>
        <fullName evidence="5">5-bromo-4-chloroindolyl phosphate hydrolysis protein</fullName>
    </recommendedName>
</protein>
<name>M2SC21_9SPHN</name>
<evidence type="ECO:0000313" key="4">
    <source>
        <dbReference type="Proteomes" id="UP000011717"/>
    </source>
</evidence>
<dbReference type="OrthoDB" id="7594143at2"/>
<sequence>MSNVDTVLARYDEMNARAERKLRELARSQEGRAAARRLRQRGGSGVRTRVIRAAGVLVATFIALALFYGVFGAIGIDGFILLVAALAIALGTALFWPARKAPAPTIDTIRNAELAALPVRVERWLEARRAALPATAARQVDELLLRLEVLATQLEKVEGSAPVVQDARKLIGEELPRLVDSFTSVPEAYRQRGSEAEAQLHEGLETISAELKRLSEQLARGDLDRLAIEGRFLEIKYRQGTAASGGDEAGSPQTAPAGASGPAGSGGPGQG</sequence>
<dbReference type="PATRIC" id="fig|1234595.3.peg.1505"/>
<keyword evidence="2" id="KW-0812">Transmembrane</keyword>
<evidence type="ECO:0008006" key="5">
    <source>
        <dbReference type="Google" id="ProtNLM"/>
    </source>
</evidence>
<dbReference type="AlphaFoldDB" id="M2SC21"/>
<dbReference type="Proteomes" id="UP000011717">
    <property type="component" value="Unassembled WGS sequence"/>
</dbReference>
<keyword evidence="2" id="KW-1133">Transmembrane helix</keyword>
<evidence type="ECO:0000256" key="1">
    <source>
        <dbReference type="SAM" id="MobiDB-lite"/>
    </source>
</evidence>
<feature type="compositionally biased region" description="Gly residues" evidence="1">
    <location>
        <begin position="261"/>
        <end position="271"/>
    </location>
</feature>